<dbReference type="UniPathway" id="UPA00053">
    <property type="reaction ID" value="UER00086"/>
</dbReference>
<keyword evidence="4 5" id="KW-0704">Schiff base</keyword>
<dbReference type="PANTHER" id="PTHR43699">
    <property type="entry name" value="3-DEHYDROQUINATE DEHYDRATASE"/>
    <property type="match status" value="1"/>
</dbReference>
<dbReference type="GO" id="GO:0046279">
    <property type="term" value="P:3,4-dihydroxybenzoate biosynthetic process"/>
    <property type="evidence" value="ECO:0007669"/>
    <property type="project" value="TreeGrafter"/>
</dbReference>
<dbReference type="FunFam" id="3.20.20.70:FF:000047">
    <property type="entry name" value="3-dehydroquinate dehydratase"/>
    <property type="match status" value="1"/>
</dbReference>
<feature type="binding site" evidence="5">
    <location>
        <position position="238"/>
    </location>
    <ligand>
        <name>3-dehydroquinate</name>
        <dbReference type="ChEBI" id="CHEBI:32364"/>
    </ligand>
</feature>
<feature type="binding site" evidence="5">
    <location>
        <begin position="49"/>
        <end position="51"/>
    </location>
    <ligand>
        <name>3-dehydroquinate</name>
        <dbReference type="ChEBI" id="CHEBI:32364"/>
    </ligand>
</feature>
<reference evidence="6 7" key="1">
    <citation type="submission" date="2020-08" db="EMBL/GenBank/DDBJ databases">
        <authorList>
            <person name="Liu C."/>
            <person name="Sun Q."/>
        </authorList>
    </citation>
    <scope>NUCLEOTIDE SEQUENCE [LARGE SCALE GENOMIC DNA]</scope>
    <source>
        <strain evidence="6 7">NSJ-29</strain>
    </source>
</reference>
<dbReference type="AlphaFoldDB" id="A0A7G9G958"/>
<evidence type="ECO:0000256" key="5">
    <source>
        <dbReference type="HAMAP-Rule" id="MF_00214"/>
    </source>
</evidence>
<feature type="active site" description="Schiff-base intermediate with substrate" evidence="5">
    <location>
        <position position="173"/>
    </location>
</feature>
<feature type="binding site" evidence="5">
    <location>
        <position position="215"/>
    </location>
    <ligand>
        <name>3-dehydroquinate</name>
        <dbReference type="ChEBI" id="CHEBI:32364"/>
    </ligand>
</feature>
<keyword evidence="7" id="KW-1185">Reference proteome</keyword>
<dbReference type="GO" id="GO:0009423">
    <property type="term" value="P:chorismate biosynthetic process"/>
    <property type="evidence" value="ECO:0007669"/>
    <property type="project" value="UniProtKB-UniRule"/>
</dbReference>
<gene>
    <name evidence="5 6" type="primary">aroD</name>
    <name evidence="6" type="ORF">H9Q79_10305</name>
</gene>
<comment type="caution">
    <text evidence="5">Lacks conserved residue(s) required for the propagation of feature annotation.</text>
</comment>
<evidence type="ECO:0000313" key="6">
    <source>
        <dbReference type="EMBL" id="QNM07340.1"/>
    </source>
</evidence>
<dbReference type="Gene3D" id="3.20.20.70">
    <property type="entry name" value="Aldolase class I"/>
    <property type="match status" value="1"/>
</dbReference>
<evidence type="ECO:0000256" key="4">
    <source>
        <dbReference type="ARBA" id="ARBA00023270"/>
    </source>
</evidence>
<keyword evidence="3 5" id="KW-0456">Lyase</keyword>
<evidence type="ECO:0000256" key="1">
    <source>
        <dbReference type="ARBA" id="ARBA00001864"/>
    </source>
</evidence>
<comment type="pathway">
    <text evidence="5">Metabolic intermediate biosynthesis; chorismate biosynthesis; chorismate from D-erythrose 4-phosphate and phosphoenolpyruvate: step 3/7.</text>
</comment>
<accession>A0A7G9G958</accession>
<evidence type="ECO:0000256" key="2">
    <source>
        <dbReference type="ARBA" id="ARBA00023141"/>
    </source>
</evidence>
<dbReference type="EMBL" id="CP060635">
    <property type="protein sequence ID" value="QNM07340.1"/>
    <property type="molecule type" value="Genomic_DNA"/>
</dbReference>
<comment type="catalytic activity">
    <reaction evidence="1 5">
        <text>3-dehydroquinate = 3-dehydroshikimate + H2O</text>
        <dbReference type="Rhea" id="RHEA:21096"/>
        <dbReference type="ChEBI" id="CHEBI:15377"/>
        <dbReference type="ChEBI" id="CHEBI:16630"/>
        <dbReference type="ChEBI" id="CHEBI:32364"/>
        <dbReference type="EC" id="4.2.1.10"/>
    </reaction>
</comment>
<evidence type="ECO:0000256" key="3">
    <source>
        <dbReference type="ARBA" id="ARBA00023239"/>
    </source>
</evidence>
<dbReference type="HAMAP" id="MF_00214">
    <property type="entry name" value="AroD"/>
    <property type="match status" value="1"/>
</dbReference>
<name>A0A7G9G958_9FIRM</name>
<dbReference type="PANTHER" id="PTHR43699:SF1">
    <property type="entry name" value="3-DEHYDROQUINATE DEHYDRATASE"/>
    <property type="match status" value="1"/>
</dbReference>
<dbReference type="NCBIfam" id="TIGR01093">
    <property type="entry name" value="aroD"/>
    <property type="match status" value="1"/>
</dbReference>
<protein>
    <recommendedName>
        <fullName evidence="5">3-dehydroquinate dehydratase</fullName>
        <shortName evidence="5">3-dehydroquinase</shortName>
        <ecNumber evidence="5">4.2.1.10</ecNumber>
    </recommendedName>
    <alternativeName>
        <fullName evidence="5">Type I DHQase</fullName>
    </alternativeName>
    <alternativeName>
        <fullName evidence="5">Type I dehydroquinase</fullName>
        <shortName evidence="5">DHQ1</shortName>
    </alternativeName>
</protein>
<dbReference type="SUPFAM" id="SSF51569">
    <property type="entry name" value="Aldolase"/>
    <property type="match status" value="1"/>
</dbReference>
<proteinExistence type="inferred from homology"/>
<keyword evidence="2 5" id="KW-0057">Aromatic amino acid biosynthesis</keyword>
<dbReference type="EC" id="4.2.1.10" evidence="5"/>
<feature type="active site" description="Proton donor/acceptor" evidence="5">
    <location>
        <position position="146"/>
    </location>
</feature>
<dbReference type="InterPro" id="IPR013785">
    <property type="entry name" value="Aldolase_TIM"/>
</dbReference>
<dbReference type="RefSeq" id="WP_118647847.1">
    <property type="nucleotide sequence ID" value="NZ_CP060635.1"/>
</dbReference>
<keyword evidence="5" id="KW-0028">Amino-acid biosynthesis</keyword>
<organism evidence="6 7">
    <name type="scientific">Wansuia hejianensis</name>
    <dbReference type="NCBI Taxonomy" id="2763667"/>
    <lineage>
        <taxon>Bacteria</taxon>
        <taxon>Bacillati</taxon>
        <taxon>Bacillota</taxon>
        <taxon>Clostridia</taxon>
        <taxon>Lachnospirales</taxon>
        <taxon>Lachnospiraceae</taxon>
        <taxon>Wansuia</taxon>
    </lineage>
</organism>
<comment type="similarity">
    <text evidence="5">Belongs to the type-I 3-dehydroquinase family.</text>
</comment>
<dbReference type="CDD" id="cd00502">
    <property type="entry name" value="DHQase_I"/>
    <property type="match status" value="1"/>
</dbReference>
<dbReference type="Pfam" id="PF01487">
    <property type="entry name" value="DHquinase_I"/>
    <property type="match status" value="1"/>
</dbReference>
<dbReference type="GO" id="GO:0003855">
    <property type="term" value="F:3-dehydroquinate dehydratase activity"/>
    <property type="evidence" value="ECO:0007669"/>
    <property type="project" value="UniProtKB-UniRule"/>
</dbReference>
<comment type="function">
    <text evidence="5">Involved in the third step of the chorismate pathway, which leads to the biosynthesis of aromatic amino acids. Catalyzes the cis-dehydration of 3-dehydroquinate (DHQ) and introduces the first double bond of the aromatic ring to yield 3-dehydroshikimate.</text>
</comment>
<comment type="subunit">
    <text evidence="5">Homodimer.</text>
</comment>
<dbReference type="InterPro" id="IPR001381">
    <property type="entry name" value="DHquinase_I"/>
</dbReference>
<sequence length="251" mass="27225">MTVKHTVQLKNITLGDGFPKICVPVLGGTEGEILEQARVAAGAEPDLVEWRADFYGGITDYGKAAGVLSALSEILGQIPILFTFRTGREGGNREISPEEYRELNLWAASRAETDLVDVEGRWPELQADRLTEAVHRMGKPVVASSHFFDRTPGRPELVSVFEELRDTGAEILKVAVMPESREDVLELLSVTLEMDRRLPNPLISMSMGSLGGISRASGRLTGSALTFGAAGNVSAPGQLPVAELRRMLELL</sequence>
<dbReference type="Proteomes" id="UP000515860">
    <property type="component" value="Chromosome"/>
</dbReference>
<dbReference type="GO" id="GO:0009073">
    <property type="term" value="P:aromatic amino acid family biosynthetic process"/>
    <property type="evidence" value="ECO:0007669"/>
    <property type="project" value="UniProtKB-KW"/>
</dbReference>
<feature type="binding site" evidence="5">
    <location>
        <position position="234"/>
    </location>
    <ligand>
        <name>3-dehydroquinate</name>
        <dbReference type="ChEBI" id="CHEBI:32364"/>
    </ligand>
</feature>
<dbReference type="GO" id="GO:0008652">
    <property type="term" value="P:amino acid biosynthetic process"/>
    <property type="evidence" value="ECO:0007669"/>
    <property type="project" value="UniProtKB-KW"/>
</dbReference>
<dbReference type="InterPro" id="IPR050146">
    <property type="entry name" value="Type-I_3-dehydroquinase"/>
</dbReference>
<feature type="binding site" evidence="5">
    <location>
        <position position="85"/>
    </location>
    <ligand>
        <name>3-dehydroquinate</name>
        <dbReference type="ChEBI" id="CHEBI:32364"/>
    </ligand>
</feature>
<dbReference type="KEGG" id="whj:H9Q79_10305"/>
<evidence type="ECO:0000313" key="7">
    <source>
        <dbReference type="Proteomes" id="UP000515860"/>
    </source>
</evidence>